<keyword evidence="2" id="KW-1185">Reference proteome</keyword>
<evidence type="ECO:0000313" key="1">
    <source>
        <dbReference type="EMBL" id="KAF4468226.1"/>
    </source>
</evidence>
<comment type="caution">
    <text evidence="1">The sequence shown here is derived from an EMBL/GenBank/DDBJ whole genome shotgun (WGS) entry which is preliminary data.</text>
</comment>
<gene>
    <name evidence="1" type="ORF">FALBO_4888</name>
</gene>
<evidence type="ECO:0000313" key="2">
    <source>
        <dbReference type="Proteomes" id="UP000554235"/>
    </source>
</evidence>
<reference evidence="1 2" key="1">
    <citation type="submission" date="2020-01" db="EMBL/GenBank/DDBJ databases">
        <title>Identification and distribution of gene clusters putatively required for synthesis of sphingolipid metabolism inhibitors in phylogenetically diverse species of the filamentous fungus Fusarium.</title>
        <authorList>
            <person name="Kim H.-S."/>
            <person name="Busman M."/>
            <person name="Brown D.W."/>
            <person name="Divon H."/>
            <person name="Uhlig S."/>
            <person name="Proctor R.H."/>
        </authorList>
    </citation>
    <scope>NUCLEOTIDE SEQUENCE [LARGE SCALE GENOMIC DNA]</scope>
    <source>
        <strain evidence="1 2">NRRL 20459</strain>
    </source>
</reference>
<feature type="non-terminal residue" evidence="1">
    <location>
        <position position="1"/>
    </location>
</feature>
<sequence length="176" mass="19537">MGQSRLKDVTTPSGEAVASPALEPLPVDKMTVFDVKDPVTEGIAQAIMCAMLHFFYNYPLKAIKDDPSTPTSSLTTTPSYTLTRLQLYQILDRRHMTTIQASVVMVNSMFALGIAVDKKLSILNRPNKEQDKYKPLSLSDKHCRKYTADHSIRHAPQGSFLHSVSSICLSKLDRPG</sequence>
<protein>
    <submittedName>
        <fullName evidence="1">Actin filament-binding</fullName>
    </submittedName>
</protein>
<organism evidence="1 2">
    <name type="scientific">Fusarium albosuccineum</name>
    <dbReference type="NCBI Taxonomy" id="1237068"/>
    <lineage>
        <taxon>Eukaryota</taxon>
        <taxon>Fungi</taxon>
        <taxon>Dikarya</taxon>
        <taxon>Ascomycota</taxon>
        <taxon>Pezizomycotina</taxon>
        <taxon>Sordariomycetes</taxon>
        <taxon>Hypocreomycetidae</taxon>
        <taxon>Hypocreales</taxon>
        <taxon>Nectriaceae</taxon>
        <taxon>Fusarium</taxon>
        <taxon>Fusarium decemcellulare species complex</taxon>
    </lineage>
</organism>
<proteinExistence type="predicted"/>
<dbReference type="AlphaFoldDB" id="A0A8H4PFY6"/>
<dbReference type="EMBL" id="JAADYS010000639">
    <property type="protein sequence ID" value="KAF4468226.1"/>
    <property type="molecule type" value="Genomic_DNA"/>
</dbReference>
<dbReference type="Proteomes" id="UP000554235">
    <property type="component" value="Unassembled WGS sequence"/>
</dbReference>
<accession>A0A8H4PFY6</accession>
<name>A0A8H4PFY6_9HYPO</name>